<gene>
    <name evidence="1" type="ORF">SMD11_6782</name>
</gene>
<dbReference type="KEGG" id="salj:SMD11_6782"/>
<dbReference type="AlphaFoldDB" id="A0A1Z2LDR8"/>
<evidence type="ECO:0000313" key="2">
    <source>
        <dbReference type="Proteomes" id="UP000195755"/>
    </source>
</evidence>
<sequence length="171" mass="19243">MDSRWVVGDCRPGGTWVEFRADGLYQHARNSEGELIPWSRVMLATRVTLGAKYPRDSYGGWALLDGLPGPWRGRGRGYLHLTLRHPYEDRLAAFDRHPRRYRSIEFLLLEELLTQAADAGEAHRLGDPDWLGRAVERLARQRPKTIRGIRQAVTEARQGVPAALAGTGECG</sequence>
<dbReference type="Proteomes" id="UP000195755">
    <property type="component" value="Chromosome"/>
</dbReference>
<accession>A0A1Z2LDR8</accession>
<reference evidence="1 2" key="1">
    <citation type="submission" date="2017-06" db="EMBL/GenBank/DDBJ databases">
        <title>Streptomyces albireticuli Genome sequencing and assembly.</title>
        <authorList>
            <person name="Wang Y."/>
            <person name="Du B."/>
            <person name="Ding Y."/>
            <person name="Liu H."/>
            <person name="Hou Q."/>
            <person name="Liu K."/>
            <person name="Yao L."/>
            <person name="Wang C."/>
        </authorList>
    </citation>
    <scope>NUCLEOTIDE SEQUENCE [LARGE SCALE GENOMIC DNA]</scope>
    <source>
        <strain evidence="1 2">MDJK11</strain>
    </source>
</reference>
<dbReference type="EMBL" id="CP021744">
    <property type="protein sequence ID" value="ARZ72358.1"/>
    <property type="molecule type" value="Genomic_DNA"/>
</dbReference>
<proteinExistence type="predicted"/>
<organism evidence="1 2">
    <name type="scientific">Streptomyces albireticuli</name>
    <dbReference type="NCBI Taxonomy" id="1940"/>
    <lineage>
        <taxon>Bacteria</taxon>
        <taxon>Bacillati</taxon>
        <taxon>Actinomycetota</taxon>
        <taxon>Actinomycetes</taxon>
        <taxon>Kitasatosporales</taxon>
        <taxon>Streptomycetaceae</taxon>
        <taxon>Streptomyces</taxon>
    </lineage>
</organism>
<protein>
    <submittedName>
        <fullName evidence="1">Uncharacterized protein</fullName>
    </submittedName>
</protein>
<name>A0A1Z2LDR8_9ACTN</name>
<evidence type="ECO:0000313" key="1">
    <source>
        <dbReference type="EMBL" id="ARZ72358.1"/>
    </source>
</evidence>